<dbReference type="AlphaFoldDB" id="A0A8C2UAB0"/>
<dbReference type="GeneTree" id="ENSGT00940000154525"/>
<dbReference type="SMART" id="SM00042">
    <property type="entry name" value="CUB"/>
    <property type="match status" value="1"/>
</dbReference>
<comment type="caution">
    <text evidence="3">Lacks conserved residue(s) required for the propagation of feature annotation.</text>
</comment>
<evidence type="ECO:0000259" key="4">
    <source>
        <dbReference type="PROSITE" id="PS01180"/>
    </source>
</evidence>
<feature type="domain" description="CUB" evidence="4">
    <location>
        <begin position="9"/>
        <end position="113"/>
    </location>
</feature>
<dbReference type="InterPro" id="IPR035914">
    <property type="entry name" value="Sperma_CUB_dom_sf"/>
</dbReference>
<organism evidence="5 6">
    <name type="scientific">Coturnix japonica</name>
    <name type="common">Japanese quail</name>
    <name type="synonym">Coturnix coturnix japonica</name>
    <dbReference type="NCBI Taxonomy" id="93934"/>
    <lineage>
        <taxon>Eukaryota</taxon>
        <taxon>Metazoa</taxon>
        <taxon>Chordata</taxon>
        <taxon>Craniata</taxon>
        <taxon>Vertebrata</taxon>
        <taxon>Euteleostomi</taxon>
        <taxon>Archelosauria</taxon>
        <taxon>Archosauria</taxon>
        <taxon>Dinosauria</taxon>
        <taxon>Saurischia</taxon>
        <taxon>Theropoda</taxon>
        <taxon>Coelurosauria</taxon>
        <taxon>Aves</taxon>
        <taxon>Neognathae</taxon>
        <taxon>Galloanserae</taxon>
        <taxon>Galliformes</taxon>
        <taxon>Phasianidae</taxon>
        <taxon>Perdicinae</taxon>
        <taxon>Coturnix</taxon>
    </lineage>
</organism>
<protein>
    <recommendedName>
        <fullName evidence="4">CUB domain-containing protein</fullName>
    </recommendedName>
</protein>
<name>A0A8C2UAB0_COTJA</name>
<dbReference type="InterPro" id="IPR000859">
    <property type="entry name" value="CUB_dom"/>
</dbReference>
<dbReference type="PROSITE" id="PS01180">
    <property type="entry name" value="CUB"/>
    <property type="match status" value="1"/>
</dbReference>
<keyword evidence="6" id="KW-1185">Reference proteome</keyword>
<reference evidence="5" key="2">
    <citation type="submission" date="2025-08" db="UniProtKB">
        <authorList>
            <consortium name="Ensembl"/>
        </authorList>
    </citation>
    <scope>IDENTIFICATION</scope>
</reference>
<proteinExistence type="predicted"/>
<reference evidence="5" key="3">
    <citation type="submission" date="2025-09" db="UniProtKB">
        <authorList>
            <consortium name="Ensembl"/>
        </authorList>
    </citation>
    <scope>IDENTIFICATION</scope>
</reference>
<dbReference type="Pfam" id="PF00431">
    <property type="entry name" value="CUB"/>
    <property type="match status" value="1"/>
</dbReference>
<dbReference type="Gene3D" id="2.60.120.290">
    <property type="entry name" value="Spermadhesin, CUB domain"/>
    <property type="match status" value="1"/>
</dbReference>
<dbReference type="SUPFAM" id="SSF49854">
    <property type="entry name" value="Spermadhesin, CUB domain"/>
    <property type="match status" value="1"/>
</dbReference>
<sequence length="131" mass="15084">FFSAQKFFCGSFLSNSSGSIRSPFYPSNYPDNADCLWEIQVTNNYRIMLTFGSVCRYDYIEIYDGPPSTSPLLGRICSGYNIMYTSSSNMLTVRFHSDSRYSNRGFYAEYRSFPADQDTGKFPFTLYHFLG</sequence>
<reference evidence="5" key="1">
    <citation type="submission" date="2015-11" db="EMBL/GenBank/DDBJ databases">
        <authorList>
            <consortium name="International Coturnix japonica Genome Analysis Consortium"/>
            <person name="Warren W."/>
            <person name="Burt D.W."/>
            <person name="Antin P.B."/>
            <person name="Lanford R."/>
            <person name="Gros J."/>
            <person name="Wilson R.K."/>
        </authorList>
    </citation>
    <scope>NUCLEOTIDE SEQUENCE [LARGE SCALE GENOMIC DNA]</scope>
</reference>
<dbReference type="FunFam" id="2.60.120.290:FF:000013">
    <property type="entry name" value="Membrane frizzled-related protein"/>
    <property type="match status" value="1"/>
</dbReference>
<dbReference type="PANTHER" id="PTHR24251">
    <property type="entry name" value="OVOCHYMASE-RELATED"/>
    <property type="match status" value="1"/>
</dbReference>
<accession>A0A8C2UAB0</accession>
<dbReference type="Ensembl" id="ENSCJPT00005034956.1">
    <property type="protein sequence ID" value="ENSCJPP00005025728.1"/>
    <property type="gene ID" value="ENSCJPG00005020161.1"/>
</dbReference>
<keyword evidence="2" id="KW-1015">Disulfide bond</keyword>
<evidence type="ECO:0000256" key="1">
    <source>
        <dbReference type="ARBA" id="ARBA00022737"/>
    </source>
</evidence>
<dbReference type="CDD" id="cd00041">
    <property type="entry name" value="CUB"/>
    <property type="match status" value="1"/>
</dbReference>
<dbReference type="Proteomes" id="UP000694412">
    <property type="component" value="Chromosome 6"/>
</dbReference>
<evidence type="ECO:0000256" key="2">
    <source>
        <dbReference type="ARBA" id="ARBA00023157"/>
    </source>
</evidence>
<evidence type="ECO:0000256" key="3">
    <source>
        <dbReference type="PROSITE-ProRule" id="PRU00059"/>
    </source>
</evidence>
<keyword evidence="1" id="KW-0677">Repeat</keyword>
<evidence type="ECO:0000313" key="5">
    <source>
        <dbReference type="Ensembl" id="ENSCJPP00005025728.1"/>
    </source>
</evidence>
<evidence type="ECO:0000313" key="6">
    <source>
        <dbReference type="Proteomes" id="UP000694412"/>
    </source>
</evidence>